<sequence>MKPQMILDYNSTKGGVDNLDKVTATYSCQRKTARWPLVIFYNIVDVSAYNAYVLWTEIHQQWNAGKLYRRRLFLEELGKALVTPMIQRRARPARSSAAAAVIEKVKMGSSSQSAVDPVDTGVKKRKRCQAADHGVALYYGEDYWPAE</sequence>
<feature type="domain" description="PiggyBac transposable element-derived protein" evidence="1">
    <location>
        <begin position="2"/>
        <end position="52"/>
    </location>
</feature>
<dbReference type="AlphaFoldDB" id="A0A5C6MJR5"/>
<protein>
    <recommendedName>
        <fullName evidence="1">PiggyBac transposable element-derived protein domain-containing protein</fullName>
    </recommendedName>
</protein>
<dbReference type="PANTHER" id="PTHR46599:SF6">
    <property type="entry name" value="DUAL SPECIFICITY PHOSPHATASE 26"/>
    <property type="match status" value="1"/>
</dbReference>
<dbReference type="EMBL" id="RHFK02000641">
    <property type="protein sequence ID" value="TWW53560.1"/>
    <property type="molecule type" value="Genomic_DNA"/>
</dbReference>
<comment type="caution">
    <text evidence="2">The sequence shown here is derived from an EMBL/GenBank/DDBJ whole genome shotgun (WGS) entry which is preliminary data.</text>
</comment>
<evidence type="ECO:0000313" key="3">
    <source>
        <dbReference type="Proteomes" id="UP000324091"/>
    </source>
</evidence>
<dbReference type="InterPro" id="IPR029526">
    <property type="entry name" value="PGBD"/>
</dbReference>
<gene>
    <name evidence="2" type="ORF">D4764_0116070</name>
</gene>
<proteinExistence type="predicted"/>
<dbReference type="Proteomes" id="UP000324091">
    <property type="component" value="Unassembled WGS sequence"/>
</dbReference>
<dbReference type="PANTHER" id="PTHR46599">
    <property type="entry name" value="PIGGYBAC TRANSPOSABLE ELEMENT-DERIVED PROTEIN 4"/>
    <property type="match status" value="1"/>
</dbReference>
<evidence type="ECO:0000259" key="1">
    <source>
        <dbReference type="Pfam" id="PF13843"/>
    </source>
</evidence>
<keyword evidence="3" id="KW-1185">Reference proteome</keyword>
<reference evidence="2 3" key="1">
    <citation type="submission" date="2019-04" db="EMBL/GenBank/DDBJ databases">
        <title>Chromosome genome assembly for Takifugu flavidus.</title>
        <authorList>
            <person name="Xiao S."/>
        </authorList>
    </citation>
    <scope>NUCLEOTIDE SEQUENCE [LARGE SCALE GENOMIC DNA]</scope>
    <source>
        <strain evidence="2">HTHZ2018</strain>
        <tissue evidence="2">Muscle</tissue>
    </source>
</reference>
<accession>A0A5C6MJR5</accession>
<name>A0A5C6MJR5_9TELE</name>
<evidence type="ECO:0000313" key="2">
    <source>
        <dbReference type="EMBL" id="TWW53560.1"/>
    </source>
</evidence>
<organism evidence="2 3">
    <name type="scientific">Takifugu flavidus</name>
    <name type="common">sansaifugu</name>
    <dbReference type="NCBI Taxonomy" id="433684"/>
    <lineage>
        <taxon>Eukaryota</taxon>
        <taxon>Metazoa</taxon>
        <taxon>Chordata</taxon>
        <taxon>Craniata</taxon>
        <taxon>Vertebrata</taxon>
        <taxon>Euteleostomi</taxon>
        <taxon>Actinopterygii</taxon>
        <taxon>Neopterygii</taxon>
        <taxon>Teleostei</taxon>
        <taxon>Neoteleostei</taxon>
        <taxon>Acanthomorphata</taxon>
        <taxon>Eupercaria</taxon>
        <taxon>Tetraodontiformes</taxon>
        <taxon>Tetradontoidea</taxon>
        <taxon>Tetraodontidae</taxon>
        <taxon>Takifugu</taxon>
    </lineage>
</organism>
<dbReference type="Pfam" id="PF13843">
    <property type="entry name" value="DDE_Tnp_1_7"/>
    <property type="match status" value="1"/>
</dbReference>